<comment type="function">
    <text evidence="6">Quinone reductase that provides resistance to thiol-specific stress caused by electrophilic quinones.</text>
</comment>
<dbReference type="EC" id="1.6.5.-" evidence="6"/>
<organism evidence="8 9">
    <name type="scientific">Leptolyngbya cf. ectocarpi LEGE 11479</name>
    <dbReference type="NCBI Taxonomy" id="1828722"/>
    <lineage>
        <taxon>Bacteria</taxon>
        <taxon>Bacillati</taxon>
        <taxon>Cyanobacteriota</taxon>
        <taxon>Cyanophyceae</taxon>
        <taxon>Leptolyngbyales</taxon>
        <taxon>Leptolyngbyaceae</taxon>
        <taxon>Leptolyngbya group</taxon>
        <taxon>Leptolyngbya</taxon>
    </lineage>
</organism>
<dbReference type="GO" id="GO:0016652">
    <property type="term" value="F:oxidoreductase activity, acting on NAD(P)H as acceptor"/>
    <property type="evidence" value="ECO:0007669"/>
    <property type="project" value="UniProtKB-UniRule"/>
</dbReference>
<comment type="catalytic activity">
    <reaction evidence="6">
        <text>2 a quinone + NADH + H(+) = 2 a 1,4-benzosemiquinone + NAD(+)</text>
        <dbReference type="Rhea" id="RHEA:65952"/>
        <dbReference type="ChEBI" id="CHEBI:15378"/>
        <dbReference type="ChEBI" id="CHEBI:57540"/>
        <dbReference type="ChEBI" id="CHEBI:57945"/>
        <dbReference type="ChEBI" id="CHEBI:132124"/>
        <dbReference type="ChEBI" id="CHEBI:134225"/>
    </reaction>
</comment>
<keyword evidence="9" id="KW-1185">Reference proteome</keyword>
<dbReference type="AlphaFoldDB" id="A0A928ZVE8"/>
<evidence type="ECO:0000256" key="6">
    <source>
        <dbReference type="HAMAP-Rule" id="MF_01216"/>
    </source>
</evidence>
<dbReference type="InterPro" id="IPR003680">
    <property type="entry name" value="Flavodoxin_fold"/>
</dbReference>
<dbReference type="RefSeq" id="WP_193994123.1">
    <property type="nucleotide sequence ID" value="NZ_JADEXP010000146.1"/>
</dbReference>
<dbReference type="Gene3D" id="3.40.50.360">
    <property type="match status" value="1"/>
</dbReference>
<evidence type="ECO:0000313" key="8">
    <source>
        <dbReference type="EMBL" id="MBE9068174.1"/>
    </source>
</evidence>
<comment type="cofactor">
    <cofactor evidence="6">
        <name>FMN</name>
        <dbReference type="ChEBI" id="CHEBI:58210"/>
    </cofactor>
    <text evidence="6">Binds 1 FMN per subunit.</text>
</comment>
<feature type="domain" description="Flavodoxin-like fold" evidence="7">
    <location>
        <begin position="3"/>
        <end position="201"/>
    </location>
</feature>
<dbReference type="HAMAP" id="MF_01216">
    <property type="entry name" value="Azoreductase_type1"/>
    <property type="match status" value="1"/>
</dbReference>
<dbReference type="EMBL" id="JADEXP010000146">
    <property type="protein sequence ID" value="MBE9068174.1"/>
    <property type="molecule type" value="Genomic_DNA"/>
</dbReference>
<keyword evidence="2 6" id="KW-0288">FMN</keyword>
<reference evidence="8" key="1">
    <citation type="submission" date="2020-10" db="EMBL/GenBank/DDBJ databases">
        <authorList>
            <person name="Castelo-Branco R."/>
            <person name="Eusebio N."/>
            <person name="Adriana R."/>
            <person name="Vieira A."/>
            <person name="Brugerolle De Fraissinette N."/>
            <person name="Rezende De Castro R."/>
            <person name="Schneider M.P."/>
            <person name="Vasconcelos V."/>
            <person name="Leao P.N."/>
        </authorList>
    </citation>
    <scope>NUCLEOTIDE SEQUENCE</scope>
    <source>
        <strain evidence="8">LEGE 11479</strain>
    </source>
</reference>
<gene>
    <name evidence="6" type="primary">azoR</name>
    <name evidence="8" type="ORF">IQ260_16095</name>
</gene>
<dbReference type="PANTHER" id="PTHR43741:SF4">
    <property type="entry name" value="FMN-DEPENDENT NADH:QUINONE OXIDOREDUCTASE"/>
    <property type="match status" value="1"/>
</dbReference>
<feature type="binding site" evidence="6">
    <location>
        <position position="10"/>
    </location>
    <ligand>
        <name>FMN</name>
        <dbReference type="ChEBI" id="CHEBI:58210"/>
    </ligand>
</feature>
<evidence type="ECO:0000256" key="3">
    <source>
        <dbReference type="ARBA" id="ARBA00023002"/>
    </source>
</evidence>
<dbReference type="InterPro" id="IPR029039">
    <property type="entry name" value="Flavoprotein-like_sf"/>
</dbReference>
<evidence type="ECO:0000256" key="1">
    <source>
        <dbReference type="ARBA" id="ARBA00022630"/>
    </source>
</evidence>
<comment type="catalytic activity">
    <reaction evidence="5">
        <text>N,N-dimethyl-1,4-phenylenediamine + anthranilate + 2 NAD(+) = 2-(4-dimethylaminophenyl)diazenylbenzoate + 2 NADH + 2 H(+)</text>
        <dbReference type="Rhea" id="RHEA:55872"/>
        <dbReference type="ChEBI" id="CHEBI:15378"/>
        <dbReference type="ChEBI" id="CHEBI:15783"/>
        <dbReference type="ChEBI" id="CHEBI:16567"/>
        <dbReference type="ChEBI" id="CHEBI:57540"/>
        <dbReference type="ChEBI" id="CHEBI:57945"/>
        <dbReference type="ChEBI" id="CHEBI:71579"/>
        <dbReference type="EC" id="1.7.1.17"/>
    </reaction>
    <physiologicalReaction direction="right-to-left" evidence="5">
        <dbReference type="Rhea" id="RHEA:55874"/>
    </physiologicalReaction>
</comment>
<dbReference type="EC" id="1.7.1.17" evidence="6"/>
<accession>A0A928ZVE8</accession>
<dbReference type="InterPro" id="IPR023048">
    <property type="entry name" value="NADH:quinone_OxRdtase_FMN_depd"/>
</dbReference>
<dbReference type="InterPro" id="IPR050104">
    <property type="entry name" value="FMN-dep_NADH:Q_OxRdtase_AzoR1"/>
</dbReference>
<evidence type="ECO:0000313" key="9">
    <source>
        <dbReference type="Proteomes" id="UP000615026"/>
    </source>
</evidence>
<dbReference type="Proteomes" id="UP000615026">
    <property type="component" value="Unassembled WGS sequence"/>
</dbReference>
<comment type="caution">
    <text evidence="8">The sequence shown here is derived from an EMBL/GenBank/DDBJ whole genome shotgun (WGS) entry which is preliminary data.</text>
</comment>
<comment type="caution">
    <text evidence="6">Lacks conserved residue(s) required for the propagation of feature annotation.</text>
</comment>
<dbReference type="PANTHER" id="PTHR43741">
    <property type="entry name" value="FMN-DEPENDENT NADH-AZOREDUCTASE 1"/>
    <property type="match status" value="1"/>
</dbReference>
<evidence type="ECO:0000256" key="4">
    <source>
        <dbReference type="ARBA" id="ARBA00023027"/>
    </source>
</evidence>
<evidence type="ECO:0000256" key="5">
    <source>
        <dbReference type="ARBA" id="ARBA00048542"/>
    </source>
</evidence>
<keyword evidence="3 6" id="KW-0560">Oxidoreductase</keyword>
<feature type="binding site" evidence="6">
    <location>
        <begin position="96"/>
        <end position="99"/>
    </location>
    <ligand>
        <name>FMN</name>
        <dbReference type="ChEBI" id="CHEBI:58210"/>
    </ligand>
</feature>
<comment type="subunit">
    <text evidence="6">Homodimer.</text>
</comment>
<dbReference type="GO" id="GO:0010181">
    <property type="term" value="F:FMN binding"/>
    <property type="evidence" value="ECO:0007669"/>
    <property type="project" value="UniProtKB-UniRule"/>
</dbReference>
<dbReference type="GO" id="GO:0009055">
    <property type="term" value="F:electron transfer activity"/>
    <property type="evidence" value="ECO:0007669"/>
    <property type="project" value="UniProtKB-UniRule"/>
</dbReference>
<protein>
    <recommendedName>
        <fullName evidence="6">FMN dependent NADH:quinone oxidoreductase</fullName>
        <ecNumber evidence="6">1.6.5.-</ecNumber>
    </recommendedName>
    <alternativeName>
        <fullName evidence="6">Azo-dye reductase</fullName>
    </alternativeName>
    <alternativeName>
        <fullName evidence="6">FMN-dependent NADH-azo compound oxidoreductase</fullName>
    </alternativeName>
    <alternativeName>
        <fullName evidence="6">FMN-dependent NADH-azoreductase</fullName>
        <ecNumber evidence="6">1.7.1.17</ecNumber>
    </alternativeName>
</protein>
<name>A0A928ZVE8_LEPEC</name>
<dbReference type="Pfam" id="PF02525">
    <property type="entry name" value="Flavodoxin_2"/>
    <property type="match status" value="1"/>
</dbReference>
<comment type="similarity">
    <text evidence="6">Belongs to the azoreductase type 1 family.</text>
</comment>
<keyword evidence="1 6" id="KW-0285">Flavoprotein</keyword>
<dbReference type="GO" id="GO:0016655">
    <property type="term" value="F:oxidoreductase activity, acting on NAD(P)H, quinone or similar compound as acceptor"/>
    <property type="evidence" value="ECO:0007669"/>
    <property type="project" value="InterPro"/>
</dbReference>
<evidence type="ECO:0000259" key="7">
    <source>
        <dbReference type="Pfam" id="PF02525"/>
    </source>
</evidence>
<dbReference type="SUPFAM" id="SSF52218">
    <property type="entry name" value="Flavoproteins"/>
    <property type="match status" value="1"/>
</dbReference>
<keyword evidence="4 6" id="KW-0520">NAD</keyword>
<proteinExistence type="inferred from homology"/>
<comment type="function">
    <text evidence="6">Also exhibits azoreductase activity. Catalyzes the reductive cleavage of the azo bond in aromatic azo compounds to the corresponding amines.</text>
</comment>
<feature type="binding site" evidence="6">
    <location>
        <begin position="16"/>
        <end position="18"/>
    </location>
    <ligand>
        <name>FMN</name>
        <dbReference type="ChEBI" id="CHEBI:58210"/>
    </ligand>
</feature>
<evidence type="ECO:0000256" key="2">
    <source>
        <dbReference type="ARBA" id="ARBA00022643"/>
    </source>
</evidence>
<sequence>MTHLLHIDASPRGDRSISRSLTKAFVSEWQLKNADATVNYRDLGHYPVPLITEAWIAAVFSAPGSHTLEQEIAIQASNDLVDEFLAADAYVFGVPMYNFSIPAGFKAYIDQIVRAGRTFSVDENGYKGLVHNKKLLIVLAEGGSYRESSPTNSYDMAVPYLKLIFGFIGIKDISFVAADNLMGGDDARSQSLADSKQALQDIVALWSTP</sequence>